<evidence type="ECO:0000313" key="1">
    <source>
        <dbReference type="EMBL" id="MPC73495.1"/>
    </source>
</evidence>
<comment type="caution">
    <text evidence="1">The sequence shown here is derived from an EMBL/GenBank/DDBJ whole genome shotgun (WGS) entry which is preliminary data.</text>
</comment>
<dbReference type="AlphaFoldDB" id="A0A5B7HUN9"/>
<protein>
    <submittedName>
        <fullName evidence="1">Uncharacterized protein</fullName>
    </submittedName>
</protein>
<gene>
    <name evidence="1" type="ORF">E2C01_067827</name>
</gene>
<accession>A0A5B7HUN9</accession>
<dbReference type="Proteomes" id="UP000324222">
    <property type="component" value="Unassembled WGS sequence"/>
</dbReference>
<dbReference type="EMBL" id="VSRR010036914">
    <property type="protein sequence ID" value="MPC73495.1"/>
    <property type="molecule type" value="Genomic_DNA"/>
</dbReference>
<evidence type="ECO:0000313" key="2">
    <source>
        <dbReference type="Proteomes" id="UP000324222"/>
    </source>
</evidence>
<organism evidence="1 2">
    <name type="scientific">Portunus trituberculatus</name>
    <name type="common">Swimming crab</name>
    <name type="synonym">Neptunus trituberculatus</name>
    <dbReference type="NCBI Taxonomy" id="210409"/>
    <lineage>
        <taxon>Eukaryota</taxon>
        <taxon>Metazoa</taxon>
        <taxon>Ecdysozoa</taxon>
        <taxon>Arthropoda</taxon>
        <taxon>Crustacea</taxon>
        <taxon>Multicrustacea</taxon>
        <taxon>Malacostraca</taxon>
        <taxon>Eumalacostraca</taxon>
        <taxon>Eucarida</taxon>
        <taxon>Decapoda</taxon>
        <taxon>Pleocyemata</taxon>
        <taxon>Brachyura</taxon>
        <taxon>Eubrachyura</taxon>
        <taxon>Portunoidea</taxon>
        <taxon>Portunidae</taxon>
        <taxon>Portuninae</taxon>
        <taxon>Portunus</taxon>
    </lineage>
</organism>
<reference evidence="1 2" key="1">
    <citation type="submission" date="2019-05" db="EMBL/GenBank/DDBJ databases">
        <title>Another draft genome of Portunus trituberculatus and its Hox gene families provides insights of decapod evolution.</title>
        <authorList>
            <person name="Jeong J.-H."/>
            <person name="Song I."/>
            <person name="Kim S."/>
            <person name="Choi T."/>
            <person name="Kim D."/>
            <person name="Ryu S."/>
            <person name="Kim W."/>
        </authorList>
    </citation>
    <scope>NUCLEOTIDE SEQUENCE [LARGE SCALE GENOMIC DNA]</scope>
    <source>
        <tissue evidence="1">Muscle</tissue>
    </source>
</reference>
<sequence>MTLTFINKHYQLAGRIKKASYVATICGASGRSRPVPARPLCIVRCVTRAPMCGHSHKMRPVWSVT</sequence>
<proteinExistence type="predicted"/>
<name>A0A5B7HUN9_PORTR</name>
<keyword evidence="2" id="KW-1185">Reference proteome</keyword>